<feature type="region of interest" description="Disordered" evidence="2">
    <location>
        <begin position="244"/>
        <end position="306"/>
    </location>
</feature>
<keyword evidence="1" id="KW-0175">Coiled coil</keyword>
<feature type="region of interest" description="Disordered" evidence="2">
    <location>
        <begin position="189"/>
        <end position="214"/>
    </location>
</feature>
<sequence length="306" mass="35739">MDKYEHHDRKEEGKYHYVEEVKERLKNIFNLSKRHKAQSEKNMLNKEIRSIIDIVEDHNKALLESEENFINITTTYKQINNEEEQLQIEHEEIQTKEDNKEQFQQQYNNLVSQLNISIKDLTTQINDNMITSENASDQSRILSKLNRLSALEEIINEILITQNEMQSSLNTLEYAVTSNLSDELSTHFQQLESKLSKPLSEDNTPQTTDSINEEELKNNNVNTTNNKKAMISNDNWFYHTISNQPNLSKLPKPLDKKINKELTPPKKPKATNHSEQTASQQVQQQPIEHDKPNGLLSQLKNWMDNI</sequence>
<dbReference type="RefSeq" id="WP_069717435.1">
    <property type="nucleotide sequence ID" value="NZ_MJEH01000026.1"/>
</dbReference>
<dbReference type="AlphaFoldDB" id="A0A1E5LEK9"/>
<evidence type="ECO:0000256" key="1">
    <source>
        <dbReference type="SAM" id="Coils"/>
    </source>
</evidence>
<name>A0A1E5LEK9_9BACI</name>
<reference evidence="3 4" key="1">
    <citation type="submission" date="2016-08" db="EMBL/GenBank/DDBJ databases">
        <title>Genome of Bacillus solimangrovi GH2-4.</title>
        <authorList>
            <person name="Lim S."/>
            <person name="Kim B.-C."/>
        </authorList>
    </citation>
    <scope>NUCLEOTIDE SEQUENCE [LARGE SCALE GENOMIC DNA]</scope>
    <source>
        <strain evidence="3 4">GH2-4</strain>
    </source>
</reference>
<comment type="caution">
    <text evidence="3">The sequence shown here is derived from an EMBL/GenBank/DDBJ whole genome shotgun (WGS) entry which is preliminary data.</text>
</comment>
<keyword evidence="4" id="KW-1185">Reference proteome</keyword>
<feature type="compositionally biased region" description="Polar residues" evidence="2">
    <location>
        <begin position="201"/>
        <end position="210"/>
    </location>
</feature>
<dbReference type="EMBL" id="MJEH01000026">
    <property type="protein sequence ID" value="OEH92510.1"/>
    <property type="molecule type" value="Genomic_DNA"/>
</dbReference>
<feature type="compositionally biased region" description="Basic and acidic residues" evidence="2">
    <location>
        <begin position="252"/>
        <end position="264"/>
    </location>
</feature>
<evidence type="ECO:0000313" key="3">
    <source>
        <dbReference type="EMBL" id="OEH92510.1"/>
    </source>
</evidence>
<evidence type="ECO:0000256" key="2">
    <source>
        <dbReference type="SAM" id="MobiDB-lite"/>
    </source>
</evidence>
<accession>A0A1E5LEK9</accession>
<protein>
    <submittedName>
        <fullName evidence="3">Uncharacterized protein</fullName>
    </submittedName>
</protein>
<dbReference type="Proteomes" id="UP000095209">
    <property type="component" value="Unassembled WGS sequence"/>
</dbReference>
<proteinExistence type="predicted"/>
<organism evidence="3 4">
    <name type="scientific">Bacillus solimangrovi</name>
    <dbReference type="NCBI Taxonomy" id="1305675"/>
    <lineage>
        <taxon>Bacteria</taxon>
        <taxon>Bacillati</taxon>
        <taxon>Bacillota</taxon>
        <taxon>Bacilli</taxon>
        <taxon>Bacillales</taxon>
        <taxon>Bacillaceae</taxon>
        <taxon>Bacillus</taxon>
    </lineage>
</organism>
<evidence type="ECO:0000313" key="4">
    <source>
        <dbReference type="Proteomes" id="UP000095209"/>
    </source>
</evidence>
<gene>
    <name evidence="3" type="ORF">BFG57_15340</name>
</gene>
<feature type="coiled-coil region" evidence="1">
    <location>
        <begin position="76"/>
        <end position="113"/>
    </location>
</feature>